<name>A0A1H3VPC6_9BACI</name>
<evidence type="ECO:0000313" key="3">
    <source>
        <dbReference type="Proteomes" id="UP000198584"/>
    </source>
</evidence>
<feature type="chain" id="PRO_5011759607" evidence="1">
    <location>
        <begin position="25"/>
        <end position="101"/>
    </location>
</feature>
<feature type="signal peptide" evidence="1">
    <location>
        <begin position="1"/>
        <end position="24"/>
    </location>
</feature>
<dbReference type="Proteomes" id="UP000198584">
    <property type="component" value="Unassembled WGS sequence"/>
</dbReference>
<proteinExistence type="predicted"/>
<evidence type="ECO:0000313" key="2">
    <source>
        <dbReference type="EMBL" id="SDZ76094.1"/>
    </source>
</evidence>
<keyword evidence="3" id="KW-1185">Reference proteome</keyword>
<dbReference type="RefSeq" id="WP_093041046.1">
    <property type="nucleotide sequence ID" value="NZ_FNQR01000001.1"/>
</dbReference>
<reference evidence="2 3" key="1">
    <citation type="submission" date="2016-10" db="EMBL/GenBank/DDBJ databases">
        <authorList>
            <person name="de Groot N.N."/>
        </authorList>
    </citation>
    <scope>NUCLEOTIDE SEQUENCE [LARGE SCALE GENOMIC DNA]</scope>
    <source>
        <strain evidence="2 3">CCM7597</strain>
    </source>
</reference>
<gene>
    <name evidence="2" type="ORF">SAMN05421743_10197</name>
</gene>
<dbReference type="STRING" id="571932.SAMN05421743_10197"/>
<dbReference type="EMBL" id="FNQR01000001">
    <property type="protein sequence ID" value="SDZ76094.1"/>
    <property type="molecule type" value="Genomic_DNA"/>
</dbReference>
<sequence>MKKIIIGALSLGMVAGAGVTGVQAESGQMVMPKEKQMTQMEEMHQDMFDSNAVINYGQAKNLMEEMHPELGKEEVKEMYQSMHGTNGAAPSVNFKDMNMNK</sequence>
<organism evidence="2 3">
    <name type="scientific">Thalassobacillus cyri</name>
    <dbReference type="NCBI Taxonomy" id="571932"/>
    <lineage>
        <taxon>Bacteria</taxon>
        <taxon>Bacillati</taxon>
        <taxon>Bacillota</taxon>
        <taxon>Bacilli</taxon>
        <taxon>Bacillales</taxon>
        <taxon>Bacillaceae</taxon>
        <taxon>Thalassobacillus</taxon>
    </lineage>
</organism>
<keyword evidence="1" id="KW-0732">Signal</keyword>
<accession>A0A1H3VPC6</accession>
<dbReference type="AlphaFoldDB" id="A0A1H3VPC6"/>
<protein>
    <submittedName>
        <fullName evidence="2">Uncharacterized protein</fullName>
    </submittedName>
</protein>
<evidence type="ECO:0000256" key="1">
    <source>
        <dbReference type="SAM" id="SignalP"/>
    </source>
</evidence>
<dbReference type="OrthoDB" id="2166958at2"/>